<sequence length="180" mass="19129">MGRSVLEGAFSLLDELMDEGELGLTQLAARCEMPKTTVHRLLEQMEVLGAVENVRGRYRIGAQMFRFGQAWEPAPGVLRVARQPLRALSATIRTSTILAVPRLDRVLVAAASIVRAEDVTRLRPGATVPAGMEFVSAPVRTPSSSVIGTVSAVLDNGRSATALREAVGHTARAISAALAS</sequence>
<dbReference type="Gene3D" id="1.10.10.10">
    <property type="entry name" value="Winged helix-like DNA-binding domain superfamily/Winged helix DNA-binding domain"/>
    <property type="match status" value="1"/>
</dbReference>
<dbReference type="GO" id="GO:0003700">
    <property type="term" value="F:DNA-binding transcription factor activity"/>
    <property type="evidence" value="ECO:0007669"/>
    <property type="project" value="TreeGrafter"/>
</dbReference>
<dbReference type="GO" id="GO:0045892">
    <property type="term" value="P:negative regulation of DNA-templated transcription"/>
    <property type="evidence" value="ECO:0007669"/>
    <property type="project" value="TreeGrafter"/>
</dbReference>
<evidence type="ECO:0000313" key="2">
    <source>
        <dbReference type="EMBL" id="SDK44928.1"/>
    </source>
</evidence>
<evidence type="ECO:0000313" key="3">
    <source>
        <dbReference type="Proteomes" id="UP000199682"/>
    </source>
</evidence>
<dbReference type="InterPro" id="IPR005471">
    <property type="entry name" value="Tscrpt_reg_IclR_N"/>
</dbReference>
<dbReference type="RefSeq" id="WP_051768670.1">
    <property type="nucleotide sequence ID" value="NZ_FNET01000005.1"/>
</dbReference>
<evidence type="ECO:0000259" key="1">
    <source>
        <dbReference type="PROSITE" id="PS51077"/>
    </source>
</evidence>
<dbReference type="EMBL" id="FNET01000005">
    <property type="protein sequence ID" value="SDK44928.1"/>
    <property type="molecule type" value="Genomic_DNA"/>
</dbReference>
<dbReference type="InterPro" id="IPR036388">
    <property type="entry name" value="WH-like_DNA-bd_sf"/>
</dbReference>
<reference evidence="3" key="1">
    <citation type="submission" date="2016-10" db="EMBL/GenBank/DDBJ databases">
        <authorList>
            <person name="Varghese N."/>
            <person name="Submissions S."/>
        </authorList>
    </citation>
    <scope>NUCLEOTIDE SEQUENCE [LARGE SCALE GENOMIC DNA]</scope>
    <source>
        <strain evidence="3">DSM 44796</strain>
    </source>
</reference>
<proteinExistence type="predicted"/>
<dbReference type="GO" id="GO:0003677">
    <property type="term" value="F:DNA binding"/>
    <property type="evidence" value="ECO:0007669"/>
    <property type="project" value="InterPro"/>
</dbReference>
<dbReference type="Pfam" id="PF09339">
    <property type="entry name" value="HTH_IclR"/>
    <property type="match status" value="1"/>
</dbReference>
<dbReference type="PANTHER" id="PTHR30136:SF24">
    <property type="entry name" value="HTH-TYPE TRANSCRIPTIONAL REPRESSOR ALLR"/>
    <property type="match status" value="1"/>
</dbReference>
<organism evidence="2 3">
    <name type="scientific">Lentzea albidocapillata subsp. violacea</name>
    <dbReference type="NCBI Taxonomy" id="128104"/>
    <lineage>
        <taxon>Bacteria</taxon>
        <taxon>Bacillati</taxon>
        <taxon>Actinomycetota</taxon>
        <taxon>Actinomycetes</taxon>
        <taxon>Pseudonocardiales</taxon>
        <taxon>Pseudonocardiaceae</taxon>
        <taxon>Lentzea</taxon>
    </lineage>
</organism>
<gene>
    <name evidence="2" type="ORF">SAMN04488074_105468</name>
</gene>
<dbReference type="InterPro" id="IPR050707">
    <property type="entry name" value="HTH_MetabolicPath_Reg"/>
</dbReference>
<dbReference type="InterPro" id="IPR036390">
    <property type="entry name" value="WH_DNA-bd_sf"/>
</dbReference>
<feature type="domain" description="HTH iclR-type" evidence="1">
    <location>
        <begin position="3"/>
        <end position="62"/>
    </location>
</feature>
<dbReference type="SUPFAM" id="SSF55781">
    <property type="entry name" value="GAF domain-like"/>
    <property type="match status" value="1"/>
</dbReference>
<dbReference type="PANTHER" id="PTHR30136">
    <property type="entry name" value="HELIX-TURN-HELIX TRANSCRIPTIONAL REGULATOR, ICLR FAMILY"/>
    <property type="match status" value="1"/>
</dbReference>
<dbReference type="AlphaFoldDB" id="A0A1G9BZS1"/>
<dbReference type="PROSITE" id="PS51077">
    <property type="entry name" value="HTH_ICLR"/>
    <property type="match status" value="1"/>
</dbReference>
<dbReference type="Proteomes" id="UP000199682">
    <property type="component" value="Unassembled WGS sequence"/>
</dbReference>
<protein>
    <submittedName>
        <fullName evidence="2">IclR helix-turn-helix domain-containing protein</fullName>
    </submittedName>
</protein>
<accession>A0A1G9BZS1</accession>
<dbReference type="SUPFAM" id="SSF46785">
    <property type="entry name" value="Winged helix' DNA-binding domain"/>
    <property type="match status" value="1"/>
</dbReference>
<name>A0A1G9BZS1_9PSEU</name>
<dbReference type="SMART" id="SM00346">
    <property type="entry name" value="HTH_ICLR"/>
    <property type="match status" value="1"/>
</dbReference>